<comment type="subcellular location">
    <subcellularLocation>
        <location evidence="1">Cytoplasm</location>
    </subcellularLocation>
</comment>
<dbReference type="STRING" id="9986.ENSOCUP00000015278"/>
<dbReference type="Pfam" id="PF02170">
    <property type="entry name" value="PAZ"/>
    <property type="match status" value="1"/>
</dbReference>
<keyword evidence="15" id="KW-1185">Reference proteome</keyword>
<keyword evidence="9" id="KW-0469">Meiosis</keyword>
<evidence type="ECO:0000256" key="11">
    <source>
        <dbReference type="SAM" id="MobiDB-lite"/>
    </source>
</evidence>
<reference evidence="14" key="2">
    <citation type="submission" date="2025-08" db="UniProtKB">
        <authorList>
            <consortium name="Ensembl"/>
        </authorList>
    </citation>
    <scope>IDENTIFICATION</scope>
    <source>
        <strain evidence="14">Thorbecke</strain>
    </source>
</reference>
<dbReference type="Gene3D" id="2.170.260.10">
    <property type="entry name" value="paz domain"/>
    <property type="match status" value="1"/>
</dbReference>
<reference evidence="14 15" key="1">
    <citation type="journal article" date="2011" name="Nature">
        <title>A high-resolution map of human evolutionary constraint using 29 mammals.</title>
        <authorList>
            <person name="Lindblad-Toh K."/>
            <person name="Garber M."/>
            <person name="Zuk O."/>
            <person name="Lin M.F."/>
            <person name="Parker B.J."/>
            <person name="Washietl S."/>
            <person name="Kheradpour P."/>
            <person name="Ernst J."/>
            <person name="Jordan G."/>
            <person name="Mauceli E."/>
            <person name="Ward L.D."/>
            <person name="Lowe C.B."/>
            <person name="Holloway A.K."/>
            <person name="Clamp M."/>
            <person name="Gnerre S."/>
            <person name="Alfoldi J."/>
            <person name="Beal K."/>
            <person name="Chang J."/>
            <person name="Clawson H."/>
            <person name="Cuff J."/>
            <person name="Di Palma F."/>
            <person name="Fitzgerald S."/>
            <person name="Flicek P."/>
            <person name="Guttman M."/>
            <person name="Hubisz M.J."/>
            <person name="Jaffe D.B."/>
            <person name="Jungreis I."/>
            <person name="Kent W.J."/>
            <person name="Kostka D."/>
            <person name="Lara M."/>
            <person name="Martins A.L."/>
            <person name="Massingham T."/>
            <person name="Moltke I."/>
            <person name="Raney B.J."/>
            <person name="Rasmussen M.D."/>
            <person name="Robinson J."/>
            <person name="Stark A."/>
            <person name="Vilella A.J."/>
            <person name="Wen J."/>
            <person name="Xie X."/>
            <person name="Zody M.C."/>
            <person name="Baldwin J."/>
            <person name="Bloom T."/>
            <person name="Chin C.W."/>
            <person name="Heiman D."/>
            <person name="Nicol R."/>
            <person name="Nusbaum C."/>
            <person name="Young S."/>
            <person name="Wilkinson J."/>
            <person name="Worley K.C."/>
            <person name="Kovar C.L."/>
            <person name="Muzny D.M."/>
            <person name="Gibbs R.A."/>
            <person name="Cree A."/>
            <person name="Dihn H.H."/>
            <person name="Fowler G."/>
            <person name="Jhangiani S."/>
            <person name="Joshi V."/>
            <person name="Lee S."/>
            <person name="Lewis L.R."/>
            <person name="Nazareth L.V."/>
            <person name="Okwuonu G."/>
            <person name="Santibanez J."/>
            <person name="Warren W.C."/>
            <person name="Mardis E.R."/>
            <person name="Weinstock G.M."/>
            <person name="Wilson R.K."/>
            <person name="Delehaunty K."/>
            <person name="Dooling D."/>
            <person name="Fronik C."/>
            <person name="Fulton L."/>
            <person name="Fulton B."/>
            <person name="Graves T."/>
            <person name="Minx P."/>
            <person name="Sodergren E."/>
            <person name="Birney E."/>
            <person name="Margulies E.H."/>
            <person name="Herrero J."/>
            <person name="Green E.D."/>
            <person name="Haussler D."/>
            <person name="Siepel A."/>
            <person name="Goldman N."/>
            <person name="Pollard K.S."/>
            <person name="Pedersen J.S."/>
            <person name="Lander E.S."/>
            <person name="Kellis M."/>
        </authorList>
    </citation>
    <scope>NUCLEOTIDE SEQUENCE [LARGE SCALE GENOMIC DNA]</scope>
    <source>
        <strain evidence="15">Thorbecke</strain>
    </source>
</reference>
<dbReference type="InterPro" id="IPR036397">
    <property type="entry name" value="RNaseH_sf"/>
</dbReference>
<keyword evidence="8" id="KW-0943">RNA-mediated gene silencing</keyword>
<evidence type="ECO:0000256" key="9">
    <source>
        <dbReference type="ARBA" id="ARBA00023254"/>
    </source>
</evidence>
<dbReference type="GO" id="GO:0051321">
    <property type="term" value="P:meiotic cell cycle"/>
    <property type="evidence" value="ECO:0007669"/>
    <property type="project" value="UniProtKB-KW"/>
</dbReference>
<dbReference type="Pfam" id="PF02171">
    <property type="entry name" value="Piwi"/>
    <property type="match status" value="1"/>
</dbReference>
<feature type="domain" description="Piwi" evidence="13">
    <location>
        <begin position="541"/>
        <end position="832"/>
    </location>
</feature>
<name>G1TEF7_RABIT</name>
<keyword evidence="6" id="KW-0744">Spermatogenesis</keyword>
<evidence type="ECO:0000256" key="5">
    <source>
        <dbReference type="ARBA" id="ARBA00022845"/>
    </source>
</evidence>
<dbReference type="SUPFAM" id="SSF101690">
    <property type="entry name" value="PAZ domain"/>
    <property type="match status" value="1"/>
</dbReference>
<dbReference type="GO" id="GO:0031047">
    <property type="term" value="P:regulatory ncRNA-mediated gene silencing"/>
    <property type="evidence" value="ECO:0007669"/>
    <property type="project" value="UniProtKB-KW"/>
</dbReference>
<dbReference type="Gene3D" id="3.30.420.10">
    <property type="entry name" value="Ribonuclease H-like superfamily/Ribonuclease H"/>
    <property type="match status" value="1"/>
</dbReference>
<dbReference type="GeneTree" id="ENSGT00950000183200"/>
<dbReference type="GO" id="GO:0003723">
    <property type="term" value="F:RNA binding"/>
    <property type="evidence" value="ECO:0007669"/>
    <property type="project" value="UniProtKB-KW"/>
</dbReference>
<dbReference type="SMR" id="G1TEF7"/>
<dbReference type="CDD" id="cd04658">
    <property type="entry name" value="Piwi_piwi-like_Euk"/>
    <property type="match status" value="1"/>
</dbReference>
<proteinExistence type="inferred from homology"/>
<dbReference type="GO" id="GO:0007283">
    <property type="term" value="P:spermatogenesis"/>
    <property type="evidence" value="ECO:0007669"/>
    <property type="project" value="UniProtKB-KW"/>
</dbReference>
<evidence type="ECO:0000313" key="15">
    <source>
        <dbReference type="Proteomes" id="UP000001811"/>
    </source>
</evidence>
<evidence type="ECO:0000256" key="8">
    <source>
        <dbReference type="ARBA" id="ARBA00023158"/>
    </source>
</evidence>
<evidence type="ECO:0000259" key="12">
    <source>
        <dbReference type="PROSITE" id="PS50821"/>
    </source>
</evidence>
<sequence>PGRARARGPAAARSRGRAAVRGRSPGAAWERGLPAAREQQKGAEGGAPSPGEWGMGLSAKLQTLSVTPRTGGLFEDHVVNTRQNMEHVKTSKIGSEGTKVKLMANHFRVTSRPQWNAYVYNVDFNPEVEDTALRTDLLLQNKSELGNYFLLDGNSLILPRKVENVDKMFGRNEDDKVIQITLRFSKELRPSHPECIRYFNILFRRVLKLMNLKQIGRNYYNNKKAMEFHEHKMEIWPGYITSILQYENSLTLCADVSHKLIRMETAYDIIVRIYENTQYGDWKKRVEEELIGSIIITKYNNRTYRIDNINWDQYPEDTFKRADGSVVTFVDYYMERYRECITDLNQPLLSSQGKWKKGQQDIPREPILLVPELCYLTGLTDPMRKNSRIMRDLALHTRLGPQRRQNELKEFIKAVQQDQTVQDELQLWDLKFDSNFLTFSGRVMDEVKVHQPRGWFEAIKNQAEWMRGTKTRMLSVETVNQWTLMYSTRCSEAADKLLDILSKIAPDMGMTISKPDKEIITDEFETYISRLKKLDLNQKQMVVCVLPNDKKDRYDDIKKYLCIDCPIPSQCVVAKTLEKPQTLLTIVTKIVQQINCKLGGALWTVEISLQRTMFIGIDCFHDIAHQHKSIAGFVASTNQELTRWYSECVIQEAGQELVSGLDDCLKGAIAVWLENIPSVPMNIIVYRDGVGDGQLQALLDHEIPQLVNCLETNFPVRINLTFIVVKKRINTRFFLEQQGGLRNPSPGTVIDVELTKHEWYDFFIVSQSVTDGTVTPTHYNVIYDTVGLKPDEVQRLTYQLCHMYYNLPGIIRVPAPCHYAHKLAYLVGQSIHEKPHISLSKFLYYI</sequence>
<dbReference type="PaxDb" id="9986-ENSOCUP00000015278"/>
<dbReference type="HOGENOM" id="CLU_008813_0_0_1"/>
<keyword evidence="4" id="KW-0221">Differentiation</keyword>
<evidence type="ECO:0000259" key="13">
    <source>
        <dbReference type="PROSITE" id="PS50822"/>
    </source>
</evidence>
<dbReference type="Proteomes" id="UP000001811">
    <property type="component" value="Unplaced"/>
</dbReference>
<dbReference type="GO" id="GO:0006417">
    <property type="term" value="P:regulation of translation"/>
    <property type="evidence" value="ECO:0007669"/>
    <property type="project" value="UniProtKB-KW"/>
</dbReference>
<dbReference type="PROSITE" id="PS50822">
    <property type="entry name" value="PIWI"/>
    <property type="match status" value="1"/>
</dbReference>
<dbReference type="SUPFAM" id="SSF53098">
    <property type="entry name" value="Ribonuclease H-like"/>
    <property type="match status" value="1"/>
</dbReference>
<keyword evidence="3" id="KW-0963">Cytoplasm</keyword>
<dbReference type="InterPro" id="IPR003100">
    <property type="entry name" value="PAZ_dom"/>
</dbReference>
<dbReference type="FunFam" id="3.30.420.10:FF:000014">
    <property type="entry name" value="Piwi-like RNA-mediated gene silencing 1"/>
    <property type="match status" value="1"/>
</dbReference>
<comment type="similarity">
    <text evidence="10">Belongs to the argonaute family. Piwi subfamily.</text>
</comment>
<keyword evidence="5" id="KW-0810">Translation regulation</keyword>
<evidence type="ECO:0000256" key="2">
    <source>
        <dbReference type="ARBA" id="ARBA00022473"/>
    </source>
</evidence>
<dbReference type="CDD" id="cd02845">
    <property type="entry name" value="PAZ_piwi_like"/>
    <property type="match status" value="1"/>
</dbReference>
<dbReference type="PROSITE" id="PS50821">
    <property type="entry name" value="PAZ"/>
    <property type="match status" value="1"/>
</dbReference>
<evidence type="ECO:0000256" key="6">
    <source>
        <dbReference type="ARBA" id="ARBA00022871"/>
    </source>
</evidence>
<dbReference type="SMART" id="SM00949">
    <property type="entry name" value="PAZ"/>
    <property type="match status" value="1"/>
</dbReference>
<accession>G1TEF7</accession>
<dbReference type="eggNOG" id="KOG1042">
    <property type="taxonomic scope" value="Eukaryota"/>
</dbReference>
<dbReference type="FunFam" id="2.170.260.10:FF:000003">
    <property type="entry name" value="Piwi-like RNA-mediated gene silencing 2"/>
    <property type="match status" value="1"/>
</dbReference>
<dbReference type="InterPro" id="IPR036085">
    <property type="entry name" value="PAZ_dom_sf"/>
</dbReference>
<keyword evidence="7" id="KW-0694">RNA-binding</keyword>
<dbReference type="GO" id="GO:0030154">
    <property type="term" value="P:cell differentiation"/>
    <property type="evidence" value="ECO:0007669"/>
    <property type="project" value="UniProtKB-KW"/>
</dbReference>
<dbReference type="PANTHER" id="PTHR22891">
    <property type="entry name" value="EUKARYOTIC TRANSLATION INITIATION FACTOR 2C"/>
    <property type="match status" value="1"/>
</dbReference>
<dbReference type="SMART" id="SM00950">
    <property type="entry name" value="Piwi"/>
    <property type="match status" value="1"/>
</dbReference>
<evidence type="ECO:0000256" key="3">
    <source>
        <dbReference type="ARBA" id="ARBA00022490"/>
    </source>
</evidence>
<protein>
    <submittedName>
        <fullName evidence="14">Piwi like RNA-mediated silencing 3</fullName>
    </submittedName>
</protein>
<dbReference type="InterPro" id="IPR003165">
    <property type="entry name" value="Piwi"/>
</dbReference>
<dbReference type="InParanoid" id="G1TEF7"/>
<evidence type="ECO:0000256" key="7">
    <source>
        <dbReference type="ARBA" id="ARBA00022884"/>
    </source>
</evidence>
<evidence type="ECO:0000256" key="4">
    <source>
        <dbReference type="ARBA" id="ARBA00022782"/>
    </source>
</evidence>
<keyword evidence="2" id="KW-0217">Developmental protein</keyword>
<evidence type="ECO:0000256" key="1">
    <source>
        <dbReference type="ARBA" id="ARBA00004496"/>
    </source>
</evidence>
<dbReference type="AlphaFoldDB" id="G1TEF7"/>
<dbReference type="Ensembl" id="ENSOCUT00000017788.3">
    <property type="protein sequence ID" value="ENSOCUP00000015278.3"/>
    <property type="gene ID" value="ENSOCUG00000017781.3"/>
</dbReference>
<evidence type="ECO:0000256" key="10">
    <source>
        <dbReference type="ARBA" id="ARBA00038291"/>
    </source>
</evidence>
<evidence type="ECO:0000313" key="14">
    <source>
        <dbReference type="Ensembl" id="ENSOCUP00000015278.3"/>
    </source>
</evidence>
<dbReference type="Gene3D" id="3.40.50.2300">
    <property type="match status" value="1"/>
</dbReference>
<feature type="region of interest" description="Disordered" evidence="11">
    <location>
        <begin position="1"/>
        <end position="55"/>
    </location>
</feature>
<dbReference type="Bgee" id="ENSOCUG00000017781">
    <property type="expression patterns" value="Expressed in testis and 1 other cell type or tissue"/>
</dbReference>
<dbReference type="Pfam" id="PF23278">
    <property type="entry name" value="Piwi_N"/>
    <property type="match status" value="1"/>
</dbReference>
<dbReference type="InterPro" id="IPR012337">
    <property type="entry name" value="RNaseH-like_sf"/>
</dbReference>
<gene>
    <name evidence="14" type="primary">PIWIL3</name>
</gene>
<feature type="domain" description="PAZ" evidence="12">
    <location>
        <begin position="265"/>
        <end position="378"/>
    </location>
</feature>
<reference evidence="14" key="3">
    <citation type="submission" date="2025-09" db="UniProtKB">
        <authorList>
            <consortium name="Ensembl"/>
        </authorList>
    </citation>
    <scope>IDENTIFICATION</scope>
    <source>
        <strain evidence="14">Thorbecke</strain>
    </source>
</reference>
<dbReference type="GO" id="GO:0005737">
    <property type="term" value="C:cytoplasm"/>
    <property type="evidence" value="ECO:0007669"/>
    <property type="project" value="UniProtKB-SubCell"/>
</dbReference>
<organism evidence="14 15">
    <name type="scientific">Oryctolagus cuniculus</name>
    <name type="common">Rabbit</name>
    <dbReference type="NCBI Taxonomy" id="9986"/>
    <lineage>
        <taxon>Eukaryota</taxon>
        <taxon>Metazoa</taxon>
        <taxon>Chordata</taxon>
        <taxon>Craniata</taxon>
        <taxon>Vertebrata</taxon>
        <taxon>Euteleostomi</taxon>
        <taxon>Mammalia</taxon>
        <taxon>Eutheria</taxon>
        <taxon>Euarchontoglires</taxon>
        <taxon>Glires</taxon>
        <taxon>Lagomorpha</taxon>
        <taxon>Leporidae</taxon>
        <taxon>Oryctolagus</taxon>
    </lineage>
</organism>